<feature type="domain" description="TonB-dependent receptor-like beta-barrel" evidence="12">
    <location>
        <begin position="418"/>
        <end position="908"/>
    </location>
</feature>
<dbReference type="Pfam" id="PF07715">
    <property type="entry name" value="Plug"/>
    <property type="match status" value="1"/>
</dbReference>
<dbReference type="InterPro" id="IPR037066">
    <property type="entry name" value="Plug_dom_sf"/>
</dbReference>
<evidence type="ECO:0000313" key="15">
    <source>
        <dbReference type="Proteomes" id="UP001460072"/>
    </source>
</evidence>
<evidence type="ECO:0000256" key="11">
    <source>
        <dbReference type="SAM" id="SignalP"/>
    </source>
</evidence>
<dbReference type="InterPro" id="IPR036942">
    <property type="entry name" value="Beta-barrel_TonB_sf"/>
</dbReference>
<dbReference type="InterPro" id="IPR039426">
    <property type="entry name" value="TonB-dep_rcpt-like"/>
</dbReference>
<dbReference type="EMBL" id="JBCGDO010000006">
    <property type="protein sequence ID" value="MEM0542317.1"/>
    <property type="molecule type" value="Genomic_DNA"/>
</dbReference>
<evidence type="ECO:0000256" key="1">
    <source>
        <dbReference type="ARBA" id="ARBA00004571"/>
    </source>
</evidence>
<keyword evidence="3" id="KW-1134">Transmembrane beta strand</keyword>
<feature type="chain" id="PRO_5045531310" evidence="11">
    <location>
        <begin position="21"/>
        <end position="944"/>
    </location>
</feature>
<name>A0ABU9N6D6_9FLAO</name>
<keyword evidence="4" id="KW-0812">Transmembrane</keyword>
<dbReference type="InterPro" id="IPR008969">
    <property type="entry name" value="CarboxyPept-like_regulatory"/>
</dbReference>
<organism evidence="14 15">
    <name type="scientific">Flavobacterium aureirubrum</name>
    <dbReference type="NCBI Taxonomy" id="3133147"/>
    <lineage>
        <taxon>Bacteria</taxon>
        <taxon>Pseudomonadati</taxon>
        <taxon>Bacteroidota</taxon>
        <taxon>Flavobacteriia</taxon>
        <taxon>Flavobacteriales</taxon>
        <taxon>Flavobacteriaceae</taxon>
        <taxon>Flavobacterium</taxon>
    </lineage>
</organism>
<evidence type="ECO:0000256" key="7">
    <source>
        <dbReference type="ARBA" id="ARBA00023136"/>
    </source>
</evidence>
<dbReference type="SUPFAM" id="SSF49464">
    <property type="entry name" value="Carboxypeptidase regulatory domain-like"/>
    <property type="match status" value="1"/>
</dbReference>
<keyword evidence="6 10" id="KW-0798">TonB box</keyword>
<evidence type="ECO:0000256" key="6">
    <source>
        <dbReference type="ARBA" id="ARBA00023077"/>
    </source>
</evidence>
<keyword evidence="15" id="KW-1185">Reference proteome</keyword>
<sequence length="944" mass="104664">MKIYLFIVSLFFCGITYSQTSVTGSVKDSKNEPIPGANVKVIGDTSGTVTDADGNFSLSTTKKPPFELEVTSVGFGVKKVNVTSNNQKIAVTLADEETKLDEIVISASRTPERIRESPVTIERMTLRDIKNTTSPTFYEGLENLKEVHFNTSSFNFKSINTRGFATVANTRFMQLVDGMDNSSPALNFNLGNLIGLSDLDVHSVELLPGASSALYGANAFNGILFMNSKNPFEFQGISTYIKRGITNHEVAGTNEFLDFGLRAAWAFTPHFAAKANFTYMRATEWIAADDRDVNGGLVGHANNRNYDGLNFFGDEVSNFLSNVGTISRDGYREQDLNDNEINNLKFDASIHVRPWATSSNQYWKDTEIIAQHKVGLGNTVYQGGSRYALRNFFMSQTRAEIKHKNFFIRGYVSAEDAGDSYDMRFAAININRRAKTDVQWFTDYATAYLQSQIGLGFNGGQADAFARGFATNNITTVPGFPGANPLGLTPLLNGQAQFQPGTPEFVNALADVRSSADVSNGALFKDQSRIWHSDWNYNLRDHISFADIQVGGSFRTYVLDSQGTIFTDFDGPIRYDEYGLYTQFQKKFMEDRLKLTASIRYDKSELFDGQFSPRVSFVYSAGERKNHNFRASFQTGFRNPTTQDLFIGLNVGPRALVGSAASNLTRYSETINVSNAGVLEGNPSTVTLNGVNAYGLSYTSESVQKFLQTQNTNDLATVQQTPLVKPEQVKAFELGYKSRINGFDIDINGYFNIYNDFMSGARVVVPFYGLAGNDITNQANINAINAISRGDRRTYDLYTNTTAVINSYGVGLGLVKKVYKDFELSASYNWAAFDYDETVDPAFRPMFNTPEHRAKFGINNDNLFKNFGFGINGRWWSEYEWTSTFADGTIPSTFVLDAQMSYAIPSIKSVIKLTGSNIGSNDYLQVIGAGRVGQIYTLGITINP</sequence>
<dbReference type="InterPro" id="IPR000531">
    <property type="entry name" value="Beta-barrel_TonB"/>
</dbReference>
<feature type="signal peptide" evidence="11">
    <location>
        <begin position="1"/>
        <end position="20"/>
    </location>
</feature>
<dbReference type="Gene3D" id="2.40.170.20">
    <property type="entry name" value="TonB-dependent receptor, beta-barrel domain"/>
    <property type="match status" value="1"/>
</dbReference>
<evidence type="ECO:0000256" key="3">
    <source>
        <dbReference type="ARBA" id="ARBA00022452"/>
    </source>
</evidence>
<gene>
    <name evidence="14" type="ORF">WFZ85_06790</name>
</gene>
<dbReference type="PANTHER" id="PTHR30069">
    <property type="entry name" value="TONB-DEPENDENT OUTER MEMBRANE RECEPTOR"/>
    <property type="match status" value="1"/>
</dbReference>
<dbReference type="Gene3D" id="2.60.40.1120">
    <property type="entry name" value="Carboxypeptidase-like, regulatory domain"/>
    <property type="match status" value="1"/>
</dbReference>
<evidence type="ECO:0000259" key="13">
    <source>
        <dbReference type="Pfam" id="PF07715"/>
    </source>
</evidence>
<dbReference type="Gene3D" id="2.170.130.10">
    <property type="entry name" value="TonB-dependent receptor, plug domain"/>
    <property type="match status" value="1"/>
</dbReference>
<protein>
    <submittedName>
        <fullName evidence="14">TonB-dependent receptor</fullName>
    </submittedName>
</protein>
<reference evidence="14 15" key="1">
    <citation type="submission" date="2024-03" db="EMBL/GenBank/DDBJ databases">
        <title>Two novel species of the genus Flavobacterium exhibiting potentially degradation of complex polysaccharides.</title>
        <authorList>
            <person name="Lian X."/>
        </authorList>
    </citation>
    <scope>NUCLEOTIDE SEQUENCE [LARGE SCALE GENOMIC DNA]</scope>
    <source>
        <strain evidence="15">j3</strain>
    </source>
</reference>
<dbReference type="Pfam" id="PF13715">
    <property type="entry name" value="CarbopepD_reg_2"/>
    <property type="match status" value="1"/>
</dbReference>
<comment type="caution">
    <text evidence="14">The sequence shown here is derived from an EMBL/GenBank/DDBJ whole genome shotgun (WGS) entry which is preliminary data.</text>
</comment>
<keyword evidence="5 11" id="KW-0732">Signal</keyword>
<dbReference type="Proteomes" id="UP001460072">
    <property type="component" value="Unassembled WGS sequence"/>
</dbReference>
<proteinExistence type="inferred from homology"/>
<dbReference type="PANTHER" id="PTHR30069:SF29">
    <property type="entry name" value="HEMOGLOBIN AND HEMOGLOBIN-HAPTOGLOBIN-BINDING PROTEIN 1-RELATED"/>
    <property type="match status" value="1"/>
</dbReference>
<evidence type="ECO:0000256" key="4">
    <source>
        <dbReference type="ARBA" id="ARBA00022692"/>
    </source>
</evidence>
<evidence type="ECO:0000256" key="10">
    <source>
        <dbReference type="RuleBase" id="RU003357"/>
    </source>
</evidence>
<accession>A0ABU9N6D6</accession>
<comment type="subcellular location">
    <subcellularLocation>
        <location evidence="1">Cell outer membrane</location>
        <topology evidence="1">Multi-pass membrane protein</topology>
    </subcellularLocation>
</comment>
<evidence type="ECO:0000313" key="14">
    <source>
        <dbReference type="EMBL" id="MEM0542317.1"/>
    </source>
</evidence>
<keyword evidence="8 14" id="KW-0675">Receptor</keyword>
<dbReference type="Pfam" id="PF00593">
    <property type="entry name" value="TonB_dep_Rec_b-barrel"/>
    <property type="match status" value="1"/>
</dbReference>
<evidence type="ECO:0000256" key="8">
    <source>
        <dbReference type="ARBA" id="ARBA00023170"/>
    </source>
</evidence>
<evidence type="ECO:0000259" key="12">
    <source>
        <dbReference type="Pfam" id="PF00593"/>
    </source>
</evidence>
<keyword evidence="7 10" id="KW-0472">Membrane</keyword>
<evidence type="ECO:0000256" key="2">
    <source>
        <dbReference type="ARBA" id="ARBA00022448"/>
    </source>
</evidence>
<comment type="similarity">
    <text evidence="10">Belongs to the TonB-dependent receptor family.</text>
</comment>
<dbReference type="InterPro" id="IPR012910">
    <property type="entry name" value="Plug_dom"/>
</dbReference>
<evidence type="ECO:0000256" key="5">
    <source>
        <dbReference type="ARBA" id="ARBA00022729"/>
    </source>
</evidence>
<evidence type="ECO:0000256" key="9">
    <source>
        <dbReference type="ARBA" id="ARBA00023237"/>
    </source>
</evidence>
<keyword evidence="2" id="KW-0813">Transport</keyword>
<feature type="domain" description="TonB-dependent receptor plug" evidence="13">
    <location>
        <begin position="114"/>
        <end position="223"/>
    </location>
</feature>
<dbReference type="RefSeq" id="WP_342695536.1">
    <property type="nucleotide sequence ID" value="NZ_JBCGDO010000006.1"/>
</dbReference>
<dbReference type="SUPFAM" id="SSF56935">
    <property type="entry name" value="Porins"/>
    <property type="match status" value="1"/>
</dbReference>
<keyword evidence="9" id="KW-0998">Cell outer membrane</keyword>